<name>A0A9P4XM19_9HYPO</name>
<keyword evidence="2" id="KW-1185">Reference proteome</keyword>
<accession>A0A9P4XM19</accession>
<dbReference type="AlphaFoldDB" id="A0A9P4XM19"/>
<comment type="caution">
    <text evidence="1">The sequence shown here is derived from an EMBL/GenBank/DDBJ whole genome shotgun (WGS) entry which is preliminary data.</text>
</comment>
<evidence type="ECO:0000313" key="2">
    <source>
        <dbReference type="Proteomes" id="UP000801864"/>
    </source>
</evidence>
<sequence>MKNSLKLYSHTLAVVRRPDTSDTWLGAENSLVRPPQLLSAGISQQFHLLKNLVRREVAHTDGLCPSVDVVADDDGMLAGSRGNGKLDLGIGGCELGEQ</sequence>
<reference evidence="1 2" key="1">
    <citation type="submission" date="2018-06" db="EMBL/GenBank/DDBJ databases">
        <title>Genome analysis of cellulolytic fungus Trichoderma lentiforme CFAM-422.</title>
        <authorList>
            <person name="Steindorff A.S."/>
            <person name="Formighieri E.F."/>
            <person name="Midorikawa G.E.O."/>
            <person name="Tamietti M.S."/>
            <person name="Ramos E.Z."/>
            <person name="Silva A.S."/>
            <person name="Bon E.P.S."/>
            <person name="Mendes T.D."/>
            <person name="Damaso M.C.T."/>
            <person name="Favaro L.C.L."/>
        </authorList>
    </citation>
    <scope>NUCLEOTIDE SEQUENCE [LARGE SCALE GENOMIC DNA]</scope>
    <source>
        <strain evidence="1 2">CFAM-422</strain>
    </source>
</reference>
<dbReference type="Proteomes" id="UP000801864">
    <property type="component" value="Unassembled WGS sequence"/>
</dbReference>
<dbReference type="EMBL" id="QLNT01000004">
    <property type="protein sequence ID" value="KAF3075085.1"/>
    <property type="molecule type" value="Genomic_DNA"/>
</dbReference>
<organism evidence="1 2">
    <name type="scientific">Trichoderma lentiforme</name>
    <dbReference type="NCBI Taxonomy" id="1567552"/>
    <lineage>
        <taxon>Eukaryota</taxon>
        <taxon>Fungi</taxon>
        <taxon>Dikarya</taxon>
        <taxon>Ascomycota</taxon>
        <taxon>Pezizomycotina</taxon>
        <taxon>Sordariomycetes</taxon>
        <taxon>Hypocreomycetidae</taxon>
        <taxon>Hypocreales</taxon>
        <taxon>Hypocreaceae</taxon>
        <taxon>Trichoderma</taxon>
    </lineage>
</organism>
<gene>
    <name evidence="1" type="ORF">CFAM422_002807</name>
</gene>
<protein>
    <submittedName>
        <fullName evidence="1">Uncharacterized protein</fullName>
    </submittedName>
</protein>
<proteinExistence type="predicted"/>
<evidence type="ECO:0000313" key="1">
    <source>
        <dbReference type="EMBL" id="KAF3075085.1"/>
    </source>
</evidence>